<dbReference type="PANTHER" id="PTHR13524:SF2">
    <property type="entry name" value="MYOTUBULARIN-RELATED PROTEIN 14"/>
    <property type="match status" value="1"/>
</dbReference>
<dbReference type="Proteomes" id="UP000826234">
    <property type="component" value="Unassembled WGS sequence"/>
</dbReference>
<dbReference type="PANTHER" id="PTHR13524">
    <property type="entry name" value="MYOTUBULARIN-RELATED"/>
    <property type="match status" value="1"/>
</dbReference>
<accession>A0ABQ7TLM7</accession>
<name>A0ABQ7TLM7_PHRPL</name>
<gene>
    <name evidence="1" type="ORF">JD844_013272</name>
</gene>
<protein>
    <submittedName>
        <fullName evidence="1">Uncharacterized protein</fullName>
    </submittedName>
</protein>
<reference evidence="1 2" key="1">
    <citation type="journal article" date="2022" name="Gigascience">
        <title>A chromosome-level genome assembly and annotation of the desert horned lizard, Phrynosoma platyrhinos, provides insight into chromosomal rearrangements among reptiles.</title>
        <authorList>
            <person name="Koochekian N."/>
            <person name="Ascanio A."/>
            <person name="Farleigh K."/>
            <person name="Card D.C."/>
            <person name="Schield D.R."/>
            <person name="Castoe T.A."/>
            <person name="Jezkova T."/>
        </authorList>
    </citation>
    <scope>NUCLEOTIDE SEQUENCE [LARGE SCALE GENOMIC DNA]</scope>
    <source>
        <strain evidence="1">NK-2021</strain>
    </source>
</reference>
<comment type="caution">
    <text evidence="1">The sequence shown here is derived from an EMBL/GenBank/DDBJ whole genome shotgun (WGS) entry which is preliminary data.</text>
</comment>
<dbReference type="EMBL" id="JAIPUX010000439">
    <property type="protein sequence ID" value="KAH0630335.1"/>
    <property type="molecule type" value="Genomic_DNA"/>
</dbReference>
<proteinExistence type="predicted"/>
<sequence>MLLNEATDLHRLLSSCPRSADHSLPGSSISTDFGSWQLVTGSGSIQEQTDSSLPCSFPDELPNSALLVTLTERESRLEEVRSTFLAAYNSTVALKTVSPSPSGAIGGLLEQFARGVGLRGSSVL</sequence>
<evidence type="ECO:0000313" key="1">
    <source>
        <dbReference type="EMBL" id="KAH0630335.1"/>
    </source>
</evidence>
<keyword evidence="2" id="KW-1185">Reference proteome</keyword>
<dbReference type="InterPro" id="IPR039802">
    <property type="entry name" value="MTMR14"/>
</dbReference>
<evidence type="ECO:0000313" key="2">
    <source>
        <dbReference type="Proteomes" id="UP000826234"/>
    </source>
</evidence>
<organism evidence="1 2">
    <name type="scientific">Phrynosoma platyrhinos</name>
    <name type="common">Desert horned lizard</name>
    <dbReference type="NCBI Taxonomy" id="52577"/>
    <lineage>
        <taxon>Eukaryota</taxon>
        <taxon>Metazoa</taxon>
        <taxon>Chordata</taxon>
        <taxon>Craniata</taxon>
        <taxon>Vertebrata</taxon>
        <taxon>Euteleostomi</taxon>
        <taxon>Lepidosauria</taxon>
        <taxon>Squamata</taxon>
        <taxon>Bifurcata</taxon>
        <taxon>Unidentata</taxon>
        <taxon>Episquamata</taxon>
        <taxon>Toxicofera</taxon>
        <taxon>Iguania</taxon>
        <taxon>Phrynosomatidae</taxon>
        <taxon>Phrynosomatinae</taxon>
        <taxon>Phrynosoma</taxon>
    </lineage>
</organism>